<dbReference type="OrthoDB" id="4774596at2"/>
<dbReference type="Proteomes" id="UP000251402">
    <property type="component" value="Chromosome"/>
</dbReference>
<proteinExistence type="predicted"/>
<dbReference type="SUPFAM" id="SSF54427">
    <property type="entry name" value="NTF2-like"/>
    <property type="match status" value="1"/>
</dbReference>
<keyword evidence="2" id="KW-1185">Reference proteome</keyword>
<name>A0A5C1HSJ9_9SPHI</name>
<evidence type="ECO:0000313" key="1">
    <source>
        <dbReference type="EMBL" id="QEM08535.1"/>
    </source>
</evidence>
<sequence>MNNTNKDFIIRWFTEVWNNSNPAVMDEMLHPDVKVHGVGETFTGSHLFKDFYDDFRKVYSNLKFDIEKMISEGDEIAALVNVFGIHTATGKEVHFSGVTIAKIEDGVLTSGWNYFDFLGLSKQVGNLEPEQLRK</sequence>
<dbReference type="PANTHER" id="PTHR38436">
    <property type="entry name" value="POLYKETIDE CYCLASE SNOAL-LIKE DOMAIN"/>
    <property type="match status" value="1"/>
</dbReference>
<dbReference type="KEGG" id="mrub:DEO27_000355"/>
<organism evidence="1 2">
    <name type="scientific">Mucilaginibacter rubeus</name>
    <dbReference type="NCBI Taxonomy" id="2027860"/>
    <lineage>
        <taxon>Bacteria</taxon>
        <taxon>Pseudomonadati</taxon>
        <taxon>Bacteroidota</taxon>
        <taxon>Sphingobacteriia</taxon>
        <taxon>Sphingobacteriales</taxon>
        <taxon>Sphingobacteriaceae</taxon>
        <taxon>Mucilaginibacter</taxon>
    </lineage>
</organism>
<reference evidence="1" key="1">
    <citation type="submission" date="2019-08" db="EMBL/GenBank/DDBJ databases">
        <title>Comparative genome analysis confer to the adaptation heavy metal polluted environment.</title>
        <authorList>
            <person name="Li Y."/>
        </authorList>
    </citation>
    <scope>NUCLEOTIDE SEQUENCE [LARGE SCALE GENOMIC DNA]</scope>
    <source>
        <strain evidence="1">P1</strain>
    </source>
</reference>
<dbReference type="RefSeq" id="WP_112573412.1">
    <property type="nucleotide sequence ID" value="NZ_CP043450.1"/>
</dbReference>
<dbReference type="InterPro" id="IPR009959">
    <property type="entry name" value="Cyclase_SnoaL-like"/>
</dbReference>
<dbReference type="PANTHER" id="PTHR38436:SF1">
    <property type="entry name" value="ESTER CYCLASE"/>
    <property type="match status" value="1"/>
</dbReference>
<gene>
    <name evidence="1" type="ORF">DEO27_000355</name>
</gene>
<accession>A0A5C1HSJ9</accession>
<evidence type="ECO:0000313" key="2">
    <source>
        <dbReference type="Proteomes" id="UP000251402"/>
    </source>
</evidence>
<dbReference type="AlphaFoldDB" id="A0A5C1HSJ9"/>
<dbReference type="GO" id="GO:0030638">
    <property type="term" value="P:polyketide metabolic process"/>
    <property type="evidence" value="ECO:0007669"/>
    <property type="project" value="InterPro"/>
</dbReference>
<dbReference type="InterPro" id="IPR032710">
    <property type="entry name" value="NTF2-like_dom_sf"/>
</dbReference>
<dbReference type="Pfam" id="PF07366">
    <property type="entry name" value="SnoaL"/>
    <property type="match status" value="1"/>
</dbReference>
<protein>
    <submittedName>
        <fullName evidence="1">Ester cyclase</fullName>
    </submittedName>
</protein>
<dbReference type="EMBL" id="CP043450">
    <property type="protein sequence ID" value="QEM08535.1"/>
    <property type="molecule type" value="Genomic_DNA"/>
</dbReference>
<dbReference type="Gene3D" id="3.10.450.50">
    <property type="match status" value="1"/>
</dbReference>